<sequence>MAETSQSSGETKVAPLGISALEKAWDFHWAMRFVSVVLFLDIALLIHTRTPLVEWTTSSDALLADLGFLAVTAASFALVVSFVLPLLTEIVRGIGTRLRMAFPKLLGDAYTLPSRGSGYVWANDLLDLALKENSDFLLSWYQRHVQLREQHRLMMNKVAHLVFGCLVLSVVDWAVPYFGFGTGSLIFSAMHVLGDTGLFLASMVVVAGGVMLASAWFAIESSLYIYYPPLDMLQREQERKRYLGA</sequence>
<name>A0A7Z1GQ76_9PSED</name>
<gene>
    <name evidence="2" type="ORF">DM05_3301</name>
</gene>
<evidence type="ECO:0000313" key="3">
    <source>
        <dbReference type="Proteomes" id="UP000221580"/>
    </source>
</evidence>
<evidence type="ECO:0000256" key="1">
    <source>
        <dbReference type="SAM" id="Phobius"/>
    </source>
</evidence>
<organism evidence="2 3">
    <name type="scientific">Pseudomonas poae</name>
    <dbReference type="NCBI Taxonomy" id="200451"/>
    <lineage>
        <taxon>Bacteria</taxon>
        <taxon>Pseudomonadati</taxon>
        <taxon>Pseudomonadota</taxon>
        <taxon>Gammaproteobacteria</taxon>
        <taxon>Pseudomonadales</taxon>
        <taxon>Pseudomonadaceae</taxon>
        <taxon>Pseudomonas</taxon>
    </lineage>
</organism>
<feature type="transmembrane region" description="Helical" evidence="1">
    <location>
        <begin position="66"/>
        <end position="87"/>
    </location>
</feature>
<reference evidence="2 3" key="1">
    <citation type="submission" date="2017-09" db="EMBL/GenBank/DDBJ databases">
        <authorList>
            <person name="DeBolt S."/>
            <person name="Huntemann M."/>
            <person name="Clum A."/>
            <person name="Pillay M."/>
            <person name="Palaniappan K."/>
            <person name="Varghese N."/>
            <person name="Mikhailova N."/>
            <person name="Stamatis D."/>
            <person name="Reddy T."/>
            <person name="Daum C."/>
            <person name="Shapiro N."/>
            <person name="Ivanova N."/>
            <person name="Kyrpides N."/>
            <person name="Woyke T."/>
        </authorList>
    </citation>
    <scope>NUCLEOTIDE SEQUENCE [LARGE SCALE GENOMIC DNA]</scope>
    <source>
        <strain evidence="2 3">A2-S9</strain>
    </source>
</reference>
<dbReference type="Proteomes" id="UP000221580">
    <property type="component" value="Unassembled WGS sequence"/>
</dbReference>
<reference evidence="2 3" key="2">
    <citation type="submission" date="2017-10" db="EMBL/GenBank/DDBJ databases">
        <title>Bacterial endophytes that colonize and modify switchgrass growth.</title>
        <authorList>
            <person name="Debolt S."/>
        </authorList>
    </citation>
    <scope>NUCLEOTIDE SEQUENCE [LARGE SCALE GENOMIC DNA]</scope>
    <source>
        <strain evidence="2 3">A2-S9</strain>
    </source>
</reference>
<protein>
    <submittedName>
        <fullName evidence="2">Uncharacterized protein</fullName>
    </submittedName>
</protein>
<feature type="transmembrane region" description="Helical" evidence="1">
    <location>
        <begin position="198"/>
        <end position="219"/>
    </location>
</feature>
<comment type="caution">
    <text evidence="2">The sequence shown here is derived from an EMBL/GenBank/DDBJ whole genome shotgun (WGS) entry which is preliminary data.</text>
</comment>
<accession>A0A7Z1GQ76</accession>
<dbReference type="EMBL" id="PDJN01000002">
    <property type="protein sequence ID" value="PFG69546.1"/>
    <property type="molecule type" value="Genomic_DNA"/>
</dbReference>
<feature type="transmembrane region" description="Helical" evidence="1">
    <location>
        <begin position="158"/>
        <end position="178"/>
    </location>
</feature>
<feature type="transmembrane region" description="Helical" evidence="1">
    <location>
        <begin position="29"/>
        <end position="46"/>
    </location>
</feature>
<keyword evidence="1" id="KW-1133">Transmembrane helix</keyword>
<dbReference type="AlphaFoldDB" id="A0A7Z1GQ76"/>
<proteinExistence type="predicted"/>
<keyword evidence="1" id="KW-0472">Membrane</keyword>
<dbReference type="RefSeq" id="WP_098480062.1">
    <property type="nucleotide sequence ID" value="NZ_PDJN01000002.1"/>
</dbReference>
<keyword evidence="1" id="KW-0812">Transmembrane</keyword>
<evidence type="ECO:0000313" key="2">
    <source>
        <dbReference type="EMBL" id="PFG69546.1"/>
    </source>
</evidence>